<accession>A0A0E9N2N2</accession>
<organism evidence="1 2">
    <name type="scientific">Flavihumibacter petaseus NBRC 106054</name>
    <dbReference type="NCBI Taxonomy" id="1220578"/>
    <lineage>
        <taxon>Bacteria</taxon>
        <taxon>Pseudomonadati</taxon>
        <taxon>Bacteroidota</taxon>
        <taxon>Chitinophagia</taxon>
        <taxon>Chitinophagales</taxon>
        <taxon>Chitinophagaceae</taxon>
        <taxon>Flavihumibacter</taxon>
    </lineage>
</organism>
<proteinExistence type="predicted"/>
<gene>
    <name evidence="1" type="ORF">FPE01S_03_01430</name>
</gene>
<dbReference type="OrthoDB" id="5726170at2"/>
<comment type="caution">
    <text evidence="1">The sequence shown here is derived from an EMBL/GenBank/DDBJ whole genome shotgun (WGS) entry which is preliminary data.</text>
</comment>
<dbReference type="AlphaFoldDB" id="A0A0E9N2N2"/>
<sequence length="403" mass="41887">MGPNSASYGSTLYNYELVCGDGTLADYWTISCGTIVNLYAEGIDVRFNVIGCTSSIIRAYDPSGALLASKTVTVTTSALAGGTISNPTQSISCGNIPAQILASVATGGICSPTYGYQWQQSSDNVTFTDIAGATTQNYQPPALSATTYFRRMVTCGCTSCKIESLLPGELFTSADQHHNEQPNGPNTGIMEESSEDASTYFDEVAYTTNTATVTVTAITGGGTISNPTQSIAYNASPAQILASAATGGTASYQWQQSTNGTTYTDISGATSQNYQPGNLTITTYFKRKSSCGATVLYTTNGATVTVAIPPFNGGCITSGSQTIASGATPATIVASLPTGGTCGSSYTYQWMSSTDNIYFSNISGAVSQNLTFSSGITKTTYYQRKVTCSGQTIVTTSTVVTVN</sequence>
<dbReference type="RefSeq" id="WP_157474062.1">
    <property type="nucleotide sequence ID" value="NZ_BBWV01000003.1"/>
</dbReference>
<name>A0A0E9N2N2_9BACT</name>
<dbReference type="Proteomes" id="UP000033121">
    <property type="component" value="Unassembled WGS sequence"/>
</dbReference>
<reference evidence="1 2" key="1">
    <citation type="submission" date="2015-04" db="EMBL/GenBank/DDBJ databases">
        <title>Whole genome shotgun sequence of Flavihumibacter petaseus NBRC 106054.</title>
        <authorList>
            <person name="Miyazawa S."/>
            <person name="Hosoyama A."/>
            <person name="Hashimoto M."/>
            <person name="Noguchi M."/>
            <person name="Tsuchikane K."/>
            <person name="Ohji S."/>
            <person name="Yamazoe A."/>
            <person name="Ichikawa N."/>
            <person name="Kimura A."/>
            <person name="Fujita N."/>
        </authorList>
    </citation>
    <scope>NUCLEOTIDE SEQUENCE [LARGE SCALE GENOMIC DNA]</scope>
    <source>
        <strain evidence="1 2">NBRC 106054</strain>
    </source>
</reference>
<dbReference type="STRING" id="1220578.FPE01S_03_01430"/>
<evidence type="ECO:0000313" key="2">
    <source>
        <dbReference type="Proteomes" id="UP000033121"/>
    </source>
</evidence>
<keyword evidence="2" id="KW-1185">Reference proteome</keyword>
<evidence type="ECO:0000313" key="1">
    <source>
        <dbReference type="EMBL" id="GAO44104.1"/>
    </source>
</evidence>
<dbReference type="EMBL" id="BBWV01000003">
    <property type="protein sequence ID" value="GAO44104.1"/>
    <property type="molecule type" value="Genomic_DNA"/>
</dbReference>
<protein>
    <recommendedName>
        <fullName evidence="3">Ig-like domain-containing protein</fullName>
    </recommendedName>
</protein>
<evidence type="ECO:0008006" key="3">
    <source>
        <dbReference type="Google" id="ProtNLM"/>
    </source>
</evidence>
<dbReference type="Gene3D" id="2.60.40.2700">
    <property type="match status" value="2"/>
</dbReference>